<organism evidence="6 7">
    <name type="scientific">Holdemania filiformis</name>
    <dbReference type="NCBI Taxonomy" id="61171"/>
    <lineage>
        <taxon>Bacteria</taxon>
        <taxon>Bacillati</taxon>
        <taxon>Bacillota</taxon>
        <taxon>Erysipelotrichia</taxon>
        <taxon>Erysipelotrichales</taxon>
        <taxon>Erysipelotrichaceae</taxon>
        <taxon>Holdemania</taxon>
    </lineage>
</organism>
<dbReference type="PANTHER" id="PTHR30204">
    <property type="entry name" value="REDOX-CYCLING DRUG-SENSING TRANSCRIPTIONAL ACTIVATOR SOXR"/>
    <property type="match status" value="1"/>
</dbReference>
<evidence type="ECO:0000313" key="6">
    <source>
        <dbReference type="EMBL" id="RGR71190.1"/>
    </source>
</evidence>
<keyword evidence="2" id="KW-0805">Transcription regulation</keyword>
<dbReference type="InterPro" id="IPR009061">
    <property type="entry name" value="DNA-bd_dom_put_sf"/>
</dbReference>
<dbReference type="InterPro" id="IPR047057">
    <property type="entry name" value="MerR_fam"/>
</dbReference>
<dbReference type="Pfam" id="PF13411">
    <property type="entry name" value="MerR_1"/>
    <property type="match status" value="1"/>
</dbReference>
<evidence type="ECO:0000313" key="7">
    <source>
        <dbReference type="Proteomes" id="UP000284178"/>
    </source>
</evidence>
<keyword evidence="1" id="KW-0678">Repressor</keyword>
<sequence length="210" mass="24372">MLTSEVSGMLLKEVMQKSGLTRKQIEILQQKGLIHPAREENGYRNYTEQDLKTLKQVNFLKKFEFTLDECHALLIEGDTAVLDQKREQLLSQRYRLDTALQYLDHLKDPDTQQVDLESVEQTFDLYDQISAGQRGQKIIQMENEIVKAQVSFNSLIEYTIGIGFSMTAIISQQNLRLIILIVTMLLVQGMKSSTRFRWLILRMGQFLRVI</sequence>
<evidence type="ECO:0000256" key="4">
    <source>
        <dbReference type="ARBA" id="ARBA00023163"/>
    </source>
</evidence>
<comment type="caution">
    <text evidence="6">The sequence shown here is derived from an EMBL/GenBank/DDBJ whole genome shotgun (WGS) entry which is preliminary data.</text>
</comment>
<dbReference type="Gene3D" id="1.10.1660.10">
    <property type="match status" value="1"/>
</dbReference>
<dbReference type="SUPFAM" id="SSF46955">
    <property type="entry name" value="Putative DNA-binding domain"/>
    <property type="match status" value="1"/>
</dbReference>
<protein>
    <submittedName>
        <fullName evidence="6">MerR family transcriptional regulator</fullName>
    </submittedName>
</protein>
<evidence type="ECO:0000256" key="3">
    <source>
        <dbReference type="ARBA" id="ARBA00023125"/>
    </source>
</evidence>
<dbReference type="CDD" id="cd00592">
    <property type="entry name" value="HTH_MerR-like"/>
    <property type="match status" value="1"/>
</dbReference>
<evidence type="ECO:0000256" key="2">
    <source>
        <dbReference type="ARBA" id="ARBA00023015"/>
    </source>
</evidence>
<dbReference type="Proteomes" id="UP000284178">
    <property type="component" value="Unassembled WGS sequence"/>
</dbReference>
<dbReference type="AlphaFoldDB" id="A0A412FSQ5"/>
<reference evidence="6 7" key="1">
    <citation type="submission" date="2018-08" db="EMBL/GenBank/DDBJ databases">
        <title>A genome reference for cultivated species of the human gut microbiota.</title>
        <authorList>
            <person name="Zou Y."/>
            <person name="Xue W."/>
            <person name="Luo G."/>
        </authorList>
    </citation>
    <scope>NUCLEOTIDE SEQUENCE [LARGE SCALE GENOMIC DNA]</scope>
    <source>
        <strain evidence="6 7">AF24-29</strain>
    </source>
</reference>
<dbReference type="InterPro" id="IPR000551">
    <property type="entry name" value="MerR-type_HTH_dom"/>
</dbReference>
<dbReference type="SMART" id="SM00422">
    <property type="entry name" value="HTH_MERR"/>
    <property type="match status" value="1"/>
</dbReference>
<keyword evidence="4" id="KW-0804">Transcription</keyword>
<accession>A0A412FSQ5</accession>
<proteinExistence type="predicted"/>
<feature type="domain" description="HTH merR-type" evidence="5">
    <location>
        <begin position="12"/>
        <end position="76"/>
    </location>
</feature>
<dbReference type="EMBL" id="QRUP01000018">
    <property type="protein sequence ID" value="RGR71190.1"/>
    <property type="molecule type" value="Genomic_DNA"/>
</dbReference>
<keyword evidence="3" id="KW-0238">DNA-binding</keyword>
<keyword evidence="7" id="KW-1185">Reference proteome</keyword>
<evidence type="ECO:0000259" key="5">
    <source>
        <dbReference type="PROSITE" id="PS50937"/>
    </source>
</evidence>
<name>A0A412FSQ5_9FIRM</name>
<evidence type="ECO:0000256" key="1">
    <source>
        <dbReference type="ARBA" id="ARBA00022491"/>
    </source>
</evidence>
<dbReference type="PROSITE" id="PS50937">
    <property type="entry name" value="HTH_MERR_2"/>
    <property type="match status" value="1"/>
</dbReference>
<gene>
    <name evidence="6" type="ORF">DWY25_13095</name>
</gene>
<dbReference type="GO" id="GO:0003700">
    <property type="term" value="F:DNA-binding transcription factor activity"/>
    <property type="evidence" value="ECO:0007669"/>
    <property type="project" value="InterPro"/>
</dbReference>
<dbReference type="GO" id="GO:0003677">
    <property type="term" value="F:DNA binding"/>
    <property type="evidence" value="ECO:0007669"/>
    <property type="project" value="UniProtKB-KW"/>
</dbReference>
<dbReference type="PANTHER" id="PTHR30204:SF69">
    <property type="entry name" value="MERR-FAMILY TRANSCRIPTIONAL REGULATOR"/>
    <property type="match status" value="1"/>
</dbReference>